<dbReference type="AlphaFoldDB" id="A0AAU9PIC0"/>
<organism evidence="2 3">
    <name type="scientific">Lactuca virosa</name>
    <dbReference type="NCBI Taxonomy" id="75947"/>
    <lineage>
        <taxon>Eukaryota</taxon>
        <taxon>Viridiplantae</taxon>
        <taxon>Streptophyta</taxon>
        <taxon>Embryophyta</taxon>
        <taxon>Tracheophyta</taxon>
        <taxon>Spermatophyta</taxon>
        <taxon>Magnoliopsida</taxon>
        <taxon>eudicotyledons</taxon>
        <taxon>Gunneridae</taxon>
        <taxon>Pentapetalae</taxon>
        <taxon>asterids</taxon>
        <taxon>campanulids</taxon>
        <taxon>Asterales</taxon>
        <taxon>Asteraceae</taxon>
        <taxon>Cichorioideae</taxon>
        <taxon>Cichorieae</taxon>
        <taxon>Lactucinae</taxon>
        <taxon>Lactuca</taxon>
    </lineage>
</organism>
<evidence type="ECO:0000256" key="1">
    <source>
        <dbReference type="SAM" id="MobiDB-lite"/>
    </source>
</evidence>
<protein>
    <submittedName>
        <fullName evidence="2">Uncharacterized protein</fullName>
    </submittedName>
</protein>
<evidence type="ECO:0000313" key="2">
    <source>
        <dbReference type="EMBL" id="CAH1450170.1"/>
    </source>
</evidence>
<evidence type="ECO:0000313" key="3">
    <source>
        <dbReference type="Proteomes" id="UP001157418"/>
    </source>
</evidence>
<comment type="caution">
    <text evidence="2">The sequence shown here is derived from an EMBL/GenBank/DDBJ whole genome shotgun (WGS) entry which is preliminary data.</text>
</comment>
<gene>
    <name evidence="2" type="ORF">LVIROSA_LOCUS35606</name>
</gene>
<accession>A0AAU9PIC0</accession>
<feature type="compositionally biased region" description="Polar residues" evidence="1">
    <location>
        <begin position="53"/>
        <end position="73"/>
    </location>
</feature>
<name>A0AAU9PIC0_9ASTR</name>
<sequence length="82" mass="9031">MHRTRRVVLGLGESERKSSRFLRFWNFGEFRSSSQTVSDLAPQQPALRGEFPSSRNGSTATMPARLVSSSSGLRSDAVVQCA</sequence>
<reference evidence="2 3" key="1">
    <citation type="submission" date="2022-01" db="EMBL/GenBank/DDBJ databases">
        <authorList>
            <person name="Xiong W."/>
            <person name="Schranz E."/>
        </authorList>
    </citation>
    <scope>NUCLEOTIDE SEQUENCE [LARGE SCALE GENOMIC DNA]</scope>
</reference>
<proteinExistence type="predicted"/>
<dbReference type="Proteomes" id="UP001157418">
    <property type="component" value="Unassembled WGS sequence"/>
</dbReference>
<keyword evidence="3" id="KW-1185">Reference proteome</keyword>
<feature type="region of interest" description="Disordered" evidence="1">
    <location>
        <begin position="38"/>
        <end position="82"/>
    </location>
</feature>
<dbReference type="EMBL" id="CAKMRJ010005634">
    <property type="protein sequence ID" value="CAH1450170.1"/>
    <property type="molecule type" value="Genomic_DNA"/>
</dbReference>